<evidence type="ECO:0000313" key="5">
    <source>
        <dbReference type="Proteomes" id="UP000521676"/>
    </source>
</evidence>
<organism evidence="3 5">
    <name type="scientific">Candidatus Chlorohelix allophototropha</name>
    <dbReference type="NCBI Taxonomy" id="3003348"/>
    <lineage>
        <taxon>Bacteria</taxon>
        <taxon>Bacillati</taxon>
        <taxon>Chloroflexota</taxon>
        <taxon>Chloroflexia</taxon>
        <taxon>Candidatus Chloroheliales</taxon>
        <taxon>Candidatus Chloroheliaceae</taxon>
        <taxon>Candidatus Chlorohelix</taxon>
    </lineage>
</organism>
<accession>A0A8T7MA85</accession>
<evidence type="ECO:0000313" key="6">
    <source>
        <dbReference type="Proteomes" id="UP001431572"/>
    </source>
</evidence>
<sequence length="315" mass="34610">MAKHRAISRRRFLKYGIVGMAGLAGLNSLTNITRVLAQNPIPIENLQPGTTNWQITKYSTDANLEITGYAAATSVNIGSSLNFYVSVNVAQTYTIEIYRMGWYGGTGGRLLQSIGSLSGINQTVPTPDTLGTVACNWSLSYTLNVPATGWTTGAYLAKLTNANGFQNYIYFVVRDDSSNADLLFKCSVNTYQAYNYFGGKSLYPDDSVNKVGARKVSFDRPLNNYASTFFTSWEMPLLRFIEKNGYNVSYCTDIDLHSNATLLASHKALLSTGHDEYWSGAMYDNALASRNAGKHLLSLGLTPYIGKFGWRTTTG</sequence>
<reference evidence="4" key="2">
    <citation type="journal article" date="2024" name="Nature">
        <title>Anoxygenic phototroph of the Chloroflexota uses a type I reaction centre.</title>
        <authorList>
            <person name="Tsuji J.M."/>
            <person name="Shaw N.A."/>
            <person name="Nagashima S."/>
            <person name="Venkiteswaran J.J."/>
            <person name="Schiff S.L."/>
            <person name="Watanabe T."/>
            <person name="Fukui M."/>
            <person name="Hanada S."/>
            <person name="Tank M."/>
            <person name="Neufeld J.D."/>
        </authorList>
    </citation>
    <scope>NUCLEOTIDE SEQUENCE</scope>
    <source>
        <strain evidence="4">L227-S17</strain>
    </source>
</reference>
<evidence type="ECO:0000256" key="1">
    <source>
        <dbReference type="SAM" id="Phobius"/>
    </source>
</evidence>
<dbReference type="PROSITE" id="PS51318">
    <property type="entry name" value="TAT"/>
    <property type="match status" value="1"/>
</dbReference>
<evidence type="ECO:0000313" key="4">
    <source>
        <dbReference type="EMBL" id="WJW68834.1"/>
    </source>
</evidence>
<evidence type="ECO:0000313" key="3">
    <source>
        <dbReference type="EMBL" id="NWJ48903.1"/>
    </source>
</evidence>
<keyword evidence="1" id="KW-0472">Membrane</keyword>
<keyword evidence="1" id="KW-0812">Transmembrane</keyword>
<evidence type="ECO:0000259" key="2">
    <source>
        <dbReference type="Pfam" id="PF20254"/>
    </source>
</evidence>
<dbReference type="InterPro" id="IPR046540">
    <property type="entry name" value="DMFA2_C"/>
</dbReference>
<gene>
    <name evidence="3" type="ORF">HXX08_23835</name>
    <name evidence="4" type="ORF">OZ401_004453</name>
</gene>
<dbReference type="InterPro" id="IPR006311">
    <property type="entry name" value="TAT_signal"/>
</dbReference>
<reference evidence="3 5" key="1">
    <citation type="submission" date="2020-06" db="EMBL/GenBank/DDBJ databases">
        <title>Anoxygenic phototrophic Chloroflexota member uses a Type I reaction center.</title>
        <authorList>
            <person name="Tsuji J.M."/>
            <person name="Shaw N.A."/>
            <person name="Nagashima S."/>
            <person name="Venkiteswaran J."/>
            <person name="Schiff S.L."/>
            <person name="Hanada S."/>
            <person name="Tank M."/>
            <person name="Neufeld J.D."/>
        </authorList>
    </citation>
    <scope>NUCLEOTIDE SEQUENCE [LARGE SCALE GENOMIC DNA]</scope>
    <source>
        <strain evidence="3">L227-S17</strain>
    </source>
</reference>
<dbReference type="EMBL" id="CP128400">
    <property type="protein sequence ID" value="WJW68834.1"/>
    <property type="molecule type" value="Genomic_DNA"/>
</dbReference>
<dbReference type="AlphaFoldDB" id="A0A8T7MA85"/>
<keyword evidence="6" id="KW-1185">Reference proteome</keyword>
<dbReference type="Pfam" id="PF20254">
    <property type="entry name" value="DMFA2_C"/>
    <property type="match status" value="1"/>
</dbReference>
<name>A0A8T7MA85_9CHLR</name>
<protein>
    <recommendedName>
        <fullName evidence="2">N,N-dimethylformamidase beta subunit-like C-terminal domain-containing protein</fullName>
    </recommendedName>
</protein>
<feature type="domain" description="N,N-dimethylformamidase beta subunit-like C-terminal" evidence="2">
    <location>
        <begin position="94"/>
        <end position="300"/>
    </location>
</feature>
<proteinExistence type="predicted"/>
<feature type="transmembrane region" description="Helical" evidence="1">
    <location>
        <begin position="12"/>
        <end position="30"/>
    </location>
</feature>
<dbReference type="Proteomes" id="UP000521676">
    <property type="component" value="Unassembled WGS sequence"/>
</dbReference>
<keyword evidence="1" id="KW-1133">Transmembrane helix</keyword>
<dbReference type="Proteomes" id="UP001431572">
    <property type="component" value="Chromosome 2"/>
</dbReference>
<dbReference type="EMBL" id="JACATZ010000003">
    <property type="protein sequence ID" value="NWJ48903.1"/>
    <property type="molecule type" value="Genomic_DNA"/>
</dbReference>